<feature type="transmembrane region" description="Helical" evidence="1">
    <location>
        <begin position="103"/>
        <end position="125"/>
    </location>
</feature>
<evidence type="ECO:0000313" key="2">
    <source>
        <dbReference type="EMBL" id="CAJ0591589.1"/>
    </source>
</evidence>
<comment type="caution">
    <text evidence="2">The sequence shown here is derived from an EMBL/GenBank/DDBJ whole genome shotgun (WGS) entry which is preliminary data.</text>
</comment>
<gene>
    <name evidence="2" type="ORF">CYNAS_LOCUS3572</name>
</gene>
<keyword evidence="1" id="KW-0472">Membrane</keyword>
<keyword evidence="1" id="KW-0812">Transmembrane</keyword>
<keyword evidence="3" id="KW-1185">Reference proteome</keyword>
<sequence length="147" mass="16744">MIASDTEDTFSEAKIGKYCVNVVQQQPSVKRLETFEDRNSPDNYSNIGKPYFGKEECYDRTGNRNEMRILIHGGSLLSALLAALICTIVEGLEIGQEYALMRLFYFTTILWVPCIDIVTTFWITASLRNVVNPFKKATETLFIHSTF</sequence>
<accession>A0AA36DRZ1</accession>
<dbReference type="Proteomes" id="UP001176961">
    <property type="component" value="Unassembled WGS sequence"/>
</dbReference>
<keyword evidence="1" id="KW-1133">Transmembrane helix</keyword>
<name>A0AA36DRZ1_CYLNA</name>
<evidence type="ECO:0000313" key="3">
    <source>
        <dbReference type="Proteomes" id="UP001176961"/>
    </source>
</evidence>
<organism evidence="2 3">
    <name type="scientific">Cylicocyclus nassatus</name>
    <name type="common">Nematode worm</name>
    <dbReference type="NCBI Taxonomy" id="53992"/>
    <lineage>
        <taxon>Eukaryota</taxon>
        <taxon>Metazoa</taxon>
        <taxon>Ecdysozoa</taxon>
        <taxon>Nematoda</taxon>
        <taxon>Chromadorea</taxon>
        <taxon>Rhabditida</taxon>
        <taxon>Rhabditina</taxon>
        <taxon>Rhabditomorpha</taxon>
        <taxon>Strongyloidea</taxon>
        <taxon>Strongylidae</taxon>
        <taxon>Cylicocyclus</taxon>
    </lineage>
</organism>
<dbReference type="EMBL" id="CATQJL010000001">
    <property type="protein sequence ID" value="CAJ0591589.1"/>
    <property type="molecule type" value="Genomic_DNA"/>
</dbReference>
<protein>
    <submittedName>
        <fullName evidence="2">Uncharacterized protein</fullName>
    </submittedName>
</protein>
<dbReference type="AlphaFoldDB" id="A0AA36DRZ1"/>
<reference evidence="2" key="1">
    <citation type="submission" date="2023-07" db="EMBL/GenBank/DDBJ databases">
        <authorList>
            <consortium name="CYATHOMIX"/>
        </authorList>
    </citation>
    <scope>NUCLEOTIDE SEQUENCE</scope>
    <source>
        <strain evidence="2">N/A</strain>
    </source>
</reference>
<feature type="transmembrane region" description="Helical" evidence="1">
    <location>
        <begin position="69"/>
        <end position="91"/>
    </location>
</feature>
<evidence type="ECO:0000256" key="1">
    <source>
        <dbReference type="SAM" id="Phobius"/>
    </source>
</evidence>
<proteinExistence type="predicted"/>